<dbReference type="EMBL" id="AZEY01000007">
    <property type="protein sequence ID" value="KRL69560.1"/>
    <property type="molecule type" value="Genomic_DNA"/>
</dbReference>
<keyword evidence="3" id="KW-0964">Secreted</keyword>
<feature type="domain" description="CNA-B" evidence="7">
    <location>
        <begin position="550"/>
        <end position="627"/>
    </location>
</feature>
<dbReference type="GO" id="GO:0007155">
    <property type="term" value="P:cell adhesion"/>
    <property type="evidence" value="ECO:0007669"/>
    <property type="project" value="InterPro"/>
</dbReference>
<dbReference type="SUPFAM" id="SSF49401">
    <property type="entry name" value="Bacterial adhesins"/>
    <property type="match status" value="2"/>
</dbReference>
<keyword evidence="5" id="KW-0572">Peptidoglycan-anchor</keyword>
<dbReference type="Gene3D" id="2.60.40.1140">
    <property type="entry name" value="Collagen-binding surface protein Cna, B-type domain"/>
    <property type="match status" value="3"/>
</dbReference>
<dbReference type="Pfam" id="PF05738">
    <property type="entry name" value="Cna_B"/>
    <property type="match status" value="3"/>
</dbReference>
<dbReference type="Proteomes" id="UP000052013">
    <property type="component" value="Unassembled WGS sequence"/>
</dbReference>
<dbReference type="AlphaFoldDB" id="A0A0R1STA4"/>
<dbReference type="InterPro" id="IPR008966">
    <property type="entry name" value="Adhesion_dom_sf"/>
</dbReference>
<dbReference type="CDD" id="cd00222">
    <property type="entry name" value="CollagenBindB"/>
    <property type="match status" value="2"/>
</dbReference>
<evidence type="ECO:0000256" key="1">
    <source>
        <dbReference type="ARBA" id="ARBA00004168"/>
    </source>
</evidence>
<evidence type="ECO:0000256" key="5">
    <source>
        <dbReference type="ARBA" id="ARBA00023088"/>
    </source>
</evidence>
<dbReference type="SUPFAM" id="SSF49478">
    <property type="entry name" value="Cna protein B-type domain"/>
    <property type="match status" value="3"/>
</dbReference>
<dbReference type="RefSeq" id="WP_057863650.1">
    <property type="nucleotide sequence ID" value="NZ_AZEY01000007.1"/>
</dbReference>
<dbReference type="GO" id="GO:0005518">
    <property type="term" value="F:collagen binding"/>
    <property type="evidence" value="ECO:0007669"/>
    <property type="project" value="InterPro"/>
</dbReference>
<evidence type="ECO:0000256" key="2">
    <source>
        <dbReference type="ARBA" id="ARBA00022512"/>
    </source>
</evidence>
<evidence type="ECO:0000313" key="9">
    <source>
        <dbReference type="EMBL" id="KRL69560.1"/>
    </source>
</evidence>
<dbReference type="STRING" id="1423739.FC85_GL000442"/>
<accession>A0A0R1STA4</accession>
<reference evidence="9 10" key="1">
    <citation type="journal article" date="2015" name="Genome Announc.">
        <title>Expanding the biotechnology potential of lactobacilli through comparative genomics of 213 strains and associated genera.</title>
        <authorList>
            <person name="Sun Z."/>
            <person name="Harris H.M."/>
            <person name="McCann A."/>
            <person name="Guo C."/>
            <person name="Argimon S."/>
            <person name="Zhang W."/>
            <person name="Yang X."/>
            <person name="Jeffery I.B."/>
            <person name="Cooney J.C."/>
            <person name="Kagawa T.F."/>
            <person name="Liu W."/>
            <person name="Song Y."/>
            <person name="Salvetti E."/>
            <person name="Wrobel A."/>
            <person name="Rasinkangas P."/>
            <person name="Parkhill J."/>
            <person name="Rea M.C."/>
            <person name="O'Sullivan O."/>
            <person name="Ritari J."/>
            <person name="Douillard F.P."/>
            <person name="Paul Ross R."/>
            <person name="Yang R."/>
            <person name="Briner A.E."/>
            <person name="Felis G.E."/>
            <person name="de Vos W.M."/>
            <person name="Barrangou R."/>
            <person name="Klaenhammer T.R."/>
            <person name="Caufield P.W."/>
            <person name="Cui Y."/>
            <person name="Zhang H."/>
            <person name="O'Toole P.W."/>
        </authorList>
    </citation>
    <scope>NUCLEOTIDE SEQUENCE [LARGE SCALE GENOMIC DNA]</scope>
    <source>
        <strain evidence="9 10">DSM 14421</strain>
    </source>
</reference>
<dbReference type="Gene3D" id="2.60.40.1280">
    <property type="match status" value="1"/>
</dbReference>
<dbReference type="InterPro" id="IPR041171">
    <property type="entry name" value="SDR_Ig"/>
</dbReference>
<feature type="domain" description="SDR-like Ig" evidence="8">
    <location>
        <begin position="80"/>
        <end position="161"/>
    </location>
</feature>
<evidence type="ECO:0000259" key="6">
    <source>
        <dbReference type="Pfam" id="PF05737"/>
    </source>
</evidence>
<feature type="domain" description="CNA-B" evidence="7">
    <location>
        <begin position="342"/>
        <end position="417"/>
    </location>
</feature>
<comment type="subcellular location">
    <subcellularLocation>
        <location evidence="1">Secreted</location>
        <location evidence="1">Cell wall</location>
        <topology evidence="1">Peptidoglycan-anchor</topology>
    </subcellularLocation>
</comment>
<proteinExistence type="predicted"/>
<dbReference type="InterPro" id="IPR008454">
    <property type="entry name" value="Collagen-bd_Cna-like_B-typ_dom"/>
</dbReference>
<comment type="caution">
    <text evidence="9">The sequence shown here is derived from an EMBL/GenBank/DDBJ whole genome shotgun (WGS) entry which is preliminary data.</text>
</comment>
<dbReference type="PATRIC" id="fig|1423739.3.peg.464"/>
<feature type="domain" description="Collagen binding" evidence="6">
    <location>
        <begin position="195"/>
        <end position="299"/>
    </location>
</feature>
<evidence type="ECO:0000259" key="8">
    <source>
        <dbReference type="Pfam" id="PF17961"/>
    </source>
</evidence>
<protein>
    <submittedName>
        <fullName evidence="9">Collagen binding domain-containing protein</fullName>
    </submittedName>
</protein>
<keyword evidence="9" id="KW-0176">Collagen</keyword>
<dbReference type="InterPro" id="IPR008456">
    <property type="entry name" value="Collagen-bd_dom"/>
</dbReference>
<keyword evidence="2" id="KW-0134">Cell wall</keyword>
<evidence type="ECO:0000313" key="10">
    <source>
        <dbReference type="Proteomes" id="UP000052013"/>
    </source>
</evidence>
<gene>
    <name evidence="9" type="ORF">FC85_GL000442</name>
</gene>
<evidence type="ECO:0000256" key="3">
    <source>
        <dbReference type="ARBA" id="ARBA00022525"/>
    </source>
</evidence>
<dbReference type="Pfam" id="PF05737">
    <property type="entry name" value="Collagen_bind"/>
    <property type="match status" value="1"/>
</dbReference>
<evidence type="ECO:0000259" key="7">
    <source>
        <dbReference type="Pfam" id="PF05738"/>
    </source>
</evidence>
<organism evidence="9 10">
    <name type="scientific">Lentilactobacillus diolivorans DSM 14421</name>
    <dbReference type="NCBI Taxonomy" id="1423739"/>
    <lineage>
        <taxon>Bacteria</taxon>
        <taxon>Bacillati</taxon>
        <taxon>Bacillota</taxon>
        <taxon>Bacilli</taxon>
        <taxon>Lactobacillales</taxon>
        <taxon>Lactobacillaceae</taxon>
        <taxon>Lentilactobacillus</taxon>
    </lineage>
</organism>
<keyword evidence="4" id="KW-0732">Signal</keyword>
<evidence type="ECO:0000256" key="4">
    <source>
        <dbReference type="ARBA" id="ARBA00022729"/>
    </source>
</evidence>
<dbReference type="InterPro" id="IPR011252">
    <property type="entry name" value="Fibrogen-bd_dom1"/>
</dbReference>
<feature type="domain" description="CNA-B" evidence="7">
    <location>
        <begin position="445"/>
        <end position="519"/>
    </location>
</feature>
<sequence length="659" mass="72048">MIHGLKVKQQSSFKRGLLLGIVTIFILMLSQAFSPSNQVGAASLGADQVTGLSTNDAQENNAPVTPDMSQKWYAGPIHTLTYQFKIPDNVKVNDGDTATVTLPAGAVFRNPQQFSLKSSNTNEDVGKFTADAKANTGQITFSNAAYWAKYDSNRGGQIQFDVTGTQNFVPSYPQDTYLAKNGWGKNESARPNGTLSQVTWQVLVNPNNHQLKNISVSDNLGNTTAQSIMNDSFKVTENDSGQTMPAKDYTLTPSASGFKLTWNGTLDKAINIMSTTKVSDDNAYSQYGSELDLPNTATINATDISKSATGTPVTTSNTKTVKLSMGNGTAHGDEPGSFKTNIAVQKNWKGVPDGVKTPDVNVKLFADGTDTGKSVTLNAANSYQSSFNGLDKFAKDGHAIQYTAQEAKVPDGYTTDPGGNPLVAPDSNGKITLTNVYQAPITTTITVQKKWENVPDGVATPAVTIKLYADGVDTGKTVTLNNENSYQAKFANLNKFSANGQPIKYTAKEASVPSGYVTDPGGNPNVAPDSNGTITFTNKYQSCYDRYTYVRVVKDWQNVPFWKCTPNVHVTLYRNGTPYRIASLNDFNCYQTTFMYLPKYDDQGNQYKYTVAENKVPRGYKTTTPGQQQPVNNTVRLVNVYQHHSHCSWWFDFNWEFNF</sequence>
<name>A0A0R1STA4_9LACO</name>
<dbReference type="Pfam" id="PF17961">
    <property type="entry name" value="Big_8"/>
    <property type="match status" value="1"/>
</dbReference>